<organism evidence="3 4">
    <name type="scientific">Aphanomyces invadans</name>
    <dbReference type="NCBI Taxonomy" id="157072"/>
    <lineage>
        <taxon>Eukaryota</taxon>
        <taxon>Sar</taxon>
        <taxon>Stramenopiles</taxon>
        <taxon>Oomycota</taxon>
        <taxon>Saprolegniomycetes</taxon>
        <taxon>Saprolegniales</taxon>
        <taxon>Verrucalvaceae</taxon>
        <taxon>Aphanomyces</taxon>
    </lineage>
</organism>
<dbReference type="InterPro" id="IPR025724">
    <property type="entry name" value="GAG-pre-integrase_dom"/>
</dbReference>
<gene>
    <name evidence="3" type="ORF">DYB32_009900</name>
</gene>
<name>A0A418AH68_9STRA</name>
<dbReference type="Pfam" id="PF14223">
    <property type="entry name" value="Retrotran_gag_2"/>
    <property type="match status" value="1"/>
</dbReference>
<dbReference type="AlphaFoldDB" id="A0A418AH68"/>
<feature type="domain" description="GAG-pre-integrase" evidence="2">
    <location>
        <begin position="259"/>
        <end position="322"/>
    </location>
</feature>
<dbReference type="VEuPathDB" id="FungiDB:H310_08473"/>
<dbReference type="EMBL" id="QUSY01002472">
    <property type="protein sequence ID" value="RHY21085.1"/>
    <property type="molecule type" value="Genomic_DNA"/>
</dbReference>
<reference evidence="3 4" key="1">
    <citation type="submission" date="2018-08" db="EMBL/GenBank/DDBJ databases">
        <title>Aphanomyces genome sequencing and annotation.</title>
        <authorList>
            <person name="Minardi D."/>
            <person name="Oidtmann B."/>
            <person name="Van Der Giezen M."/>
            <person name="Studholme D.J."/>
        </authorList>
    </citation>
    <scope>NUCLEOTIDE SEQUENCE [LARGE SCALE GENOMIC DNA]</scope>
    <source>
        <strain evidence="3 4">NJM0002</strain>
    </source>
</reference>
<feature type="region of interest" description="Disordered" evidence="1">
    <location>
        <begin position="342"/>
        <end position="374"/>
    </location>
</feature>
<proteinExistence type="predicted"/>
<keyword evidence="4" id="KW-1185">Reference proteome</keyword>
<evidence type="ECO:0000313" key="4">
    <source>
        <dbReference type="Proteomes" id="UP000285060"/>
    </source>
</evidence>
<accession>A0A418AH68</accession>
<evidence type="ECO:0000256" key="1">
    <source>
        <dbReference type="SAM" id="MobiDB-lite"/>
    </source>
</evidence>
<sequence>MSPTNPRSLLILTDTNWNLWRTAFRGRLLAKGIMHVMNIHSTLLTDAERRAKSTVPGTDRRSRTSMSDRSPADEKDIEVWQEDNQKALGLLIEMIDPSQYHIIEDATTCHDAYHLLERRHEPSTKVDRIALMSDYHAINWNPKQETLQAFLERFEILLRKLQGADCAEPEHMSVVKLLALMPVTNANKSGDLSLKTSCGTQVVLKDVLVVDGMPMTLMSVPALLRSNKDCEVTFKDSSCIVKVNGKTIATASTDSTGKVYILNAHQMTPEMANAAVDQSTLWHQRIGHLPVAALKKCADAGLGLPRNLTTSEAKCSPCTMSKIHKISAPKVSNHKYKPGECWVSDTKGPMRTENASTKSEKRCPQPASKKYGKS</sequence>
<dbReference type="Proteomes" id="UP000285060">
    <property type="component" value="Unassembled WGS sequence"/>
</dbReference>
<protein>
    <recommendedName>
        <fullName evidence="2">GAG-pre-integrase domain-containing protein</fullName>
    </recommendedName>
</protein>
<dbReference type="Pfam" id="PF13976">
    <property type="entry name" value="gag_pre-integrs"/>
    <property type="match status" value="1"/>
</dbReference>
<feature type="region of interest" description="Disordered" evidence="1">
    <location>
        <begin position="49"/>
        <end position="76"/>
    </location>
</feature>
<comment type="caution">
    <text evidence="3">The sequence shown here is derived from an EMBL/GenBank/DDBJ whole genome shotgun (WGS) entry which is preliminary data.</text>
</comment>
<evidence type="ECO:0000313" key="3">
    <source>
        <dbReference type="EMBL" id="RHY21085.1"/>
    </source>
</evidence>
<evidence type="ECO:0000259" key="2">
    <source>
        <dbReference type="Pfam" id="PF13976"/>
    </source>
</evidence>